<dbReference type="SUPFAM" id="SSF53474">
    <property type="entry name" value="alpha/beta-Hydrolases"/>
    <property type="match status" value="1"/>
</dbReference>
<accession>A0ABU8ZPV3</accession>
<dbReference type="InterPro" id="IPR013094">
    <property type="entry name" value="AB_hydrolase_3"/>
</dbReference>
<name>A0ABU8ZPV3_9BIFI</name>
<dbReference type="Gene3D" id="3.40.50.1820">
    <property type="entry name" value="alpha/beta hydrolase"/>
    <property type="match status" value="1"/>
</dbReference>
<dbReference type="Pfam" id="PF07859">
    <property type="entry name" value="Abhydrolase_3"/>
    <property type="match status" value="1"/>
</dbReference>
<comment type="caution">
    <text evidence="3">The sequence shown here is derived from an EMBL/GenBank/DDBJ whole genome shotgun (WGS) entry which is preliminary data.</text>
</comment>
<dbReference type="GO" id="GO:0016787">
    <property type="term" value="F:hydrolase activity"/>
    <property type="evidence" value="ECO:0007669"/>
    <property type="project" value="UniProtKB-KW"/>
</dbReference>
<dbReference type="InterPro" id="IPR050300">
    <property type="entry name" value="GDXG_lipolytic_enzyme"/>
</dbReference>
<feature type="domain" description="Alpha/beta hydrolase fold-3" evidence="2">
    <location>
        <begin position="98"/>
        <end position="304"/>
    </location>
</feature>
<evidence type="ECO:0000313" key="3">
    <source>
        <dbReference type="EMBL" id="MEK0306964.1"/>
    </source>
</evidence>
<evidence type="ECO:0000259" key="2">
    <source>
        <dbReference type="Pfam" id="PF07859"/>
    </source>
</evidence>
<dbReference type="PANTHER" id="PTHR48081">
    <property type="entry name" value="AB HYDROLASE SUPERFAMILY PROTEIN C4A8.06C"/>
    <property type="match status" value="1"/>
</dbReference>
<protein>
    <submittedName>
        <fullName evidence="3">Alpha/beta hydrolase</fullName>
    </submittedName>
</protein>
<dbReference type="Proteomes" id="UP001373159">
    <property type="component" value="Unassembled WGS sequence"/>
</dbReference>
<dbReference type="RefSeq" id="WP_340469534.1">
    <property type="nucleotide sequence ID" value="NZ_JBANBB010000001.1"/>
</dbReference>
<organism evidence="3 4">
    <name type="scientific">Bifidobacterium favimelis</name>
    <dbReference type="NCBI Taxonomy" id="3122979"/>
    <lineage>
        <taxon>Bacteria</taxon>
        <taxon>Bacillati</taxon>
        <taxon>Actinomycetota</taxon>
        <taxon>Actinomycetes</taxon>
        <taxon>Bifidobacteriales</taxon>
        <taxon>Bifidobacteriaceae</taxon>
        <taxon>Bifidobacterium</taxon>
    </lineage>
</organism>
<evidence type="ECO:0000256" key="1">
    <source>
        <dbReference type="ARBA" id="ARBA00022801"/>
    </source>
</evidence>
<gene>
    <name evidence="3" type="ORF">V8P97_05755</name>
</gene>
<reference evidence="3 4" key="1">
    <citation type="submission" date="2024-02" db="EMBL/GenBank/DDBJ databases">
        <title>Bifidobacterium honeyensis sp. nov., isolated from the comb honey.</title>
        <authorList>
            <person name="Liu W."/>
            <person name="Li Y."/>
        </authorList>
    </citation>
    <scope>NUCLEOTIDE SEQUENCE [LARGE SCALE GENOMIC DNA]</scope>
    <source>
        <strain evidence="3 4">IMAU50988</strain>
    </source>
</reference>
<dbReference type="InterPro" id="IPR029058">
    <property type="entry name" value="AB_hydrolase_fold"/>
</dbReference>
<keyword evidence="4" id="KW-1185">Reference proteome</keyword>
<proteinExistence type="predicted"/>
<keyword evidence="1 3" id="KW-0378">Hydrolase</keyword>
<dbReference type="EMBL" id="JBANBB010000001">
    <property type="protein sequence ID" value="MEK0306964.1"/>
    <property type="molecule type" value="Genomic_DNA"/>
</dbReference>
<evidence type="ECO:0000313" key="4">
    <source>
        <dbReference type="Proteomes" id="UP001373159"/>
    </source>
</evidence>
<sequence>MDDMTMSDEERRLFSQWTEVDGDIGPEPTAIERMAVSSRVGTARLDNTRRPYWSVPEGIDCINDIPYVDDGSRPHLLDLYLPHESVVRAGRTTPVYIDIHGGGFVYGYKELNRNFCTHLAKEGFAVFSLNYGLAPRKDFMDQLRDVNLALAWIRDHMGEYPVDPGKVFLTGDSAGGTLGLYTLAVECSQDFAQAIGIVPSGLHFTGGAFISGLFDLTGYVDLTEGDFDRTGSPVDTLAFMSPWFFRSFGATGARRYVDLDRMAGQVDFPPLFLNTSSDDFIQDNSLALALALSRQGKVFELHDVRPAKGVSLGHVYPVCMSWLEESQETLERIRRFSYDLI</sequence>